<feature type="transmembrane region" description="Helical" evidence="8">
    <location>
        <begin position="864"/>
        <end position="881"/>
    </location>
</feature>
<organism evidence="10 11">
    <name type="scientific">Cavenderia fasciculata</name>
    <name type="common">Slime mold</name>
    <name type="synonym">Dictyostelium fasciculatum</name>
    <dbReference type="NCBI Taxonomy" id="261658"/>
    <lineage>
        <taxon>Eukaryota</taxon>
        <taxon>Amoebozoa</taxon>
        <taxon>Evosea</taxon>
        <taxon>Eumycetozoa</taxon>
        <taxon>Dictyostelia</taxon>
        <taxon>Acytosteliales</taxon>
        <taxon>Cavenderiaceae</taxon>
        <taxon>Cavenderia</taxon>
    </lineage>
</organism>
<dbReference type="PANTHER" id="PTHR19346:SF4">
    <property type="entry name" value="SUGAR PHOSPHATE TRANSPORTER DOMAIN-CONTAINING PROTEIN"/>
    <property type="match status" value="1"/>
</dbReference>
<accession>F4PGV5</accession>
<evidence type="ECO:0000256" key="1">
    <source>
        <dbReference type="ARBA" id="ARBA00004141"/>
    </source>
</evidence>
<feature type="transmembrane region" description="Helical" evidence="8">
    <location>
        <begin position="81"/>
        <end position="101"/>
    </location>
</feature>
<evidence type="ECO:0000259" key="9">
    <source>
        <dbReference type="Pfam" id="PF04389"/>
    </source>
</evidence>
<feature type="transmembrane region" description="Helical" evidence="8">
    <location>
        <begin position="901"/>
        <end position="922"/>
    </location>
</feature>
<reference evidence="11" key="1">
    <citation type="journal article" date="2011" name="Genome Res.">
        <title>Phylogeny-wide analysis of social amoeba genomes highlights ancient origins for complex intercellular communication.</title>
        <authorList>
            <person name="Heidel A.J."/>
            <person name="Lawal H.M."/>
            <person name="Felder M."/>
            <person name="Schilde C."/>
            <person name="Helps N.R."/>
            <person name="Tunggal B."/>
            <person name="Rivero F."/>
            <person name="John U."/>
            <person name="Schleicher M."/>
            <person name="Eichinger L."/>
            <person name="Platzer M."/>
            <person name="Noegel A.A."/>
            <person name="Schaap P."/>
            <person name="Gloeckner G."/>
        </authorList>
    </citation>
    <scope>NUCLEOTIDE SEQUENCE [LARGE SCALE GENOMIC DNA]</scope>
    <source>
        <strain evidence="11">SH3</strain>
    </source>
</reference>
<dbReference type="EMBL" id="GL883006">
    <property type="protein sequence ID" value="EGG24939.1"/>
    <property type="molecule type" value="Genomic_DNA"/>
</dbReference>
<dbReference type="AlphaFoldDB" id="F4PGV5"/>
<evidence type="ECO:0000313" key="10">
    <source>
        <dbReference type="EMBL" id="EGG24939.1"/>
    </source>
</evidence>
<keyword evidence="6 8" id="KW-0472">Membrane</keyword>
<dbReference type="SUPFAM" id="SSF103481">
    <property type="entry name" value="Multidrug resistance efflux transporter EmrE"/>
    <property type="match status" value="1"/>
</dbReference>
<sequence>MIDPWRVVVRAIIIDYKERDNRMSNHRDEDDEEEEEVEEFDVDLGNNESFLDTLVNQETRRRPNQSPVFGYIYSPRCMRGAGLVIGIIALLFSAVLLSISFSDLNKTNDNSSDDTAIDFTNKLPLWVLNNIDITRIKSNVQYLSSDLLEGRAPGTRGEELATLFIQSQYQSSSIEPMGENGGYFQNVNLYSINNITTTSLNFSASDKSPVNLTYLTDFVTSTEMQESSISLSQISVVFVGHGVSSKEMQWDDYNSTTVSVKGKIAMILLGAPESFNSSATAYFGRKDYKLSAARDHGAVGVILVHTDATYGYPWPYVQSKASDTKYMLQEAPQQLQVVAMVNEAAANKIIDQSADPTHLKGWQVRAGDSALAKLFLPFDIGLLVSFDLDCVGSAVVGRNVIGGIVGDKNPDQVVIVMAHHDHLGMKQSTVPGGAPTIYHGAVDDASGVGILLELANILGLYNKVASTNTFSQVGLISPPDRTILFVSTTAEEGGLLGAKHFLSAFNKTKQIVAVINYDGANVLNETLDIVSVGMGLSPDLDLFISTAADDENKMIVTQDPLPQLHLLYRNDALVFLQNQIPSVMLSMGTRFKGMMNDTYYQAVITDYFTNVYHTPADIVKPEYTFLGAVQQSVIWDWGRFLYPSFSFENQIDNNNSTMNHSTDDNIPMEVIKDQQVERNKMEEGENKRNEDFQPVSLDSSQLDQSNTNNNVKYQKRQLLKKRIIGLSIVLLITTVNTTSSELSQYILVNDYYKPFLMIYYNMIWLILALPIELAVFYGKHIKNNSNEPLIQSLHREFLIDNKVTLKTVAWVTFLMSILYTGLNYIWILGLPLTEVSTSNALFQSATIYVFFLSIWILKEKPTILKSVSVIFFIAGVVGILLADRASSVGAYEFPDAVKGDIMMVAAAALYGVWQVLTAKFLVDKNRTMVHSYIGLMGFWCLLFGIPVLLALHYSGYETFEMPTTSRSAGLISVSAFLTFTANYLINWGLSLVSPLAVRGAELLIIPATLLFDIFVKKVVFPAISIPGFLFIIFGFLIMMFVENIQLKRRQRTKHQQQQSHQRMSSLDVDNTDNTNPPTLSLKIINFMRRNLV</sequence>
<feature type="transmembrane region" description="Helical" evidence="8">
    <location>
        <begin position="1021"/>
        <end position="1041"/>
    </location>
</feature>
<evidence type="ECO:0000313" key="11">
    <source>
        <dbReference type="Proteomes" id="UP000007797"/>
    </source>
</evidence>
<feature type="compositionally biased region" description="Polar residues" evidence="7">
    <location>
        <begin position="696"/>
        <end position="707"/>
    </location>
</feature>
<dbReference type="InterPro" id="IPR009262">
    <property type="entry name" value="SLC35_F1/F2/F6"/>
</dbReference>
<proteinExistence type="inferred from homology"/>
<dbReference type="GeneID" id="14877068"/>
<dbReference type="Gene3D" id="1.10.3730.20">
    <property type="match status" value="1"/>
</dbReference>
<gene>
    <name evidence="10" type="ORF">DFA_03184</name>
</gene>
<evidence type="ECO:0000256" key="4">
    <source>
        <dbReference type="ARBA" id="ARBA00022692"/>
    </source>
</evidence>
<feature type="transmembrane region" description="Helical" evidence="8">
    <location>
        <begin position="840"/>
        <end position="857"/>
    </location>
</feature>
<feature type="region of interest" description="Disordered" evidence="7">
    <location>
        <begin position="1051"/>
        <end position="1074"/>
    </location>
</feature>
<dbReference type="Pfam" id="PF06027">
    <property type="entry name" value="SLC35F"/>
    <property type="match status" value="1"/>
</dbReference>
<dbReference type="Gene3D" id="3.50.30.30">
    <property type="match status" value="1"/>
</dbReference>
<feature type="region of interest" description="Disordered" evidence="7">
    <location>
        <begin position="678"/>
        <end position="707"/>
    </location>
</feature>
<keyword evidence="5 8" id="KW-1133">Transmembrane helix</keyword>
<dbReference type="GO" id="GO:0022857">
    <property type="term" value="F:transmembrane transporter activity"/>
    <property type="evidence" value="ECO:0007669"/>
    <property type="project" value="InterPro"/>
</dbReference>
<feature type="transmembrane region" description="Helical" evidence="8">
    <location>
        <begin position="808"/>
        <end position="828"/>
    </location>
</feature>
<dbReference type="Gene3D" id="3.40.630.10">
    <property type="entry name" value="Zn peptidases"/>
    <property type="match status" value="1"/>
</dbReference>
<evidence type="ECO:0000256" key="2">
    <source>
        <dbReference type="ARBA" id="ARBA00007863"/>
    </source>
</evidence>
<dbReference type="InterPro" id="IPR037185">
    <property type="entry name" value="EmrE-like"/>
</dbReference>
<evidence type="ECO:0000256" key="6">
    <source>
        <dbReference type="ARBA" id="ARBA00023136"/>
    </source>
</evidence>
<feature type="transmembrane region" description="Helical" evidence="8">
    <location>
        <begin position="967"/>
        <end position="985"/>
    </location>
</feature>
<feature type="transmembrane region" description="Helical" evidence="8">
    <location>
        <begin position="997"/>
        <end position="1015"/>
    </location>
</feature>
<dbReference type="SUPFAM" id="SSF53187">
    <property type="entry name" value="Zn-dependent exopeptidases"/>
    <property type="match status" value="1"/>
</dbReference>
<evidence type="ECO:0000256" key="5">
    <source>
        <dbReference type="ARBA" id="ARBA00022989"/>
    </source>
</evidence>
<dbReference type="KEGG" id="dfa:DFA_03184"/>
<keyword evidence="11" id="KW-1185">Reference proteome</keyword>
<dbReference type="Proteomes" id="UP000007797">
    <property type="component" value="Unassembled WGS sequence"/>
</dbReference>
<dbReference type="InterPro" id="IPR046450">
    <property type="entry name" value="PA_dom_sf"/>
</dbReference>
<dbReference type="RefSeq" id="XP_004362790.1">
    <property type="nucleotide sequence ID" value="XM_004362733.1"/>
</dbReference>
<feature type="compositionally biased region" description="Basic and acidic residues" evidence="7">
    <location>
        <begin position="678"/>
        <end position="691"/>
    </location>
</feature>
<dbReference type="InterPro" id="IPR007484">
    <property type="entry name" value="Peptidase_M28"/>
</dbReference>
<dbReference type="SUPFAM" id="SSF52025">
    <property type="entry name" value="PA domain"/>
    <property type="match status" value="1"/>
</dbReference>
<feature type="transmembrane region" description="Helical" evidence="8">
    <location>
        <begin position="934"/>
        <end position="955"/>
    </location>
</feature>
<feature type="domain" description="Peptidase M28" evidence="9">
    <location>
        <begin position="399"/>
        <end position="630"/>
    </location>
</feature>
<dbReference type="OrthoDB" id="2214at2759"/>
<dbReference type="InterPro" id="IPR026505">
    <property type="entry name" value="Solute_c_fam_35_mem_F3/F4"/>
</dbReference>
<dbReference type="GO" id="GO:0016020">
    <property type="term" value="C:membrane"/>
    <property type="evidence" value="ECO:0007669"/>
    <property type="project" value="UniProtKB-SubCell"/>
</dbReference>
<evidence type="ECO:0000256" key="7">
    <source>
        <dbReference type="SAM" id="MobiDB-lite"/>
    </source>
</evidence>
<evidence type="ECO:0000256" key="3">
    <source>
        <dbReference type="ARBA" id="ARBA00022448"/>
    </source>
</evidence>
<feature type="compositionally biased region" description="Polar residues" evidence="7">
    <location>
        <begin position="1063"/>
        <end position="1074"/>
    </location>
</feature>
<comment type="similarity">
    <text evidence="2">Belongs to the SLC35F solute transporter family.</text>
</comment>
<evidence type="ECO:0000256" key="8">
    <source>
        <dbReference type="SAM" id="Phobius"/>
    </source>
</evidence>
<dbReference type="Pfam" id="PF04389">
    <property type="entry name" value="Peptidase_M28"/>
    <property type="match status" value="1"/>
</dbReference>
<dbReference type="PANTHER" id="PTHR19346">
    <property type="entry name" value="SUGAR PHOSPHATE TRANSPORTER DOMAIN-CONTAINING PROTEIN"/>
    <property type="match status" value="1"/>
</dbReference>
<name>F4PGV5_CACFS</name>
<feature type="transmembrane region" description="Helical" evidence="8">
    <location>
        <begin position="758"/>
        <end position="777"/>
    </location>
</feature>
<keyword evidence="4 8" id="KW-0812">Transmembrane</keyword>
<keyword evidence="3" id="KW-0813">Transport</keyword>
<protein>
    <recommendedName>
        <fullName evidence="9">Peptidase M28 domain-containing protein</fullName>
    </recommendedName>
</protein>
<comment type="subcellular location">
    <subcellularLocation>
        <location evidence="1">Membrane</location>
        <topology evidence="1">Multi-pass membrane protein</topology>
    </subcellularLocation>
</comment>